<reference evidence="3 4" key="1">
    <citation type="submission" date="2019-02" db="EMBL/GenBank/DDBJ databases">
        <title>Bacterial novel species isolated from soil.</title>
        <authorList>
            <person name="Jung H.-Y."/>
        </authorList>
    </citation>
    <scope>NUCLEOTIDE SEQUENCE [LARGE SCALE GENOMIC DNA]</scope>
    <source>
        <strain evidence="3 4">1-3-3-3</strain>
    </source>
</reference>
<accession>A0A4Q5LFN9</accession>
<dbReference type="Proteomes" id="UP000294155">
    <property type="component" value="Unassembled WGS sequence"/>
</dbReference>
<dbReference type="PANTHER" id="PTHR46361:SF3">
    <property type="entry name" value="ELECTRON CARRIER_ PROTEIN DISULFIDE OXIDOREDUCTASE"/>
    <property type="match status" value="1"/>
</dbReference>
<evidence type="ECO:0000259" key="2">
    <source>
        <dbReference type="Pfam" id="PF04784"/>
    </source>
</evidence>
<gene>
    <name evidence="3" type="ORF">EWM57_05110</name>
</gene>
<dbReference type="Pfam" id="PF04784">
    <property type="entry name" value="DUF547"/>
    <property type="match status" value="1"/>
</dbReference>
<protein>
    <submittedName>
        <fullName evidence="3">DUF547 domain-containing protein</fullName>
    </submittedName>
</protein>
<sequence length="266" mass="30643">MFLHPNFRWLLLLLAGLALVQPRALYADSASARRLHEPWNALLAKHVTREGYVDYTGVLDDEDKLGAYLQTIRKTPPDEQQWSRPEQEAYWLNVYNAATVYMVLQYYPVQSMNEIKVKGLKGSKSAWEAASVTVGTREYSLNQIEREVLRNRFQDPRVHFALVSAARSCPPLLNEAYDGTRLSQQLDEQARRFLRTAGLNQLTPDHLRLSSLFDWYSAELGEGETLITWLNHYADVKLAPTATVEFLPFDWTLNDRVRQTENQALK</sequence>
<dbReference type="AlphaFoldDB" id="A0A4Q5LFN9"/>
<feature type="chain" id="PRO_5020604438" evidence="1">
    <location>
        <begin position="27"/>
        <end position="266"/>
    </location>
</feature>
<evidence type="ECO:0000313" key="3">
    <source>
        <dbReference type="EMBL" id="RYU82161.1"/>
    </source>
</evidence>
<proteinExistence type="predicted"/>
<feature type="signal peptide" evidence="1">
    <location>
        <begin position="1"/>
        <end position="26"/>
    </location>
</feature>
<dbReference type="OrthoDB" id="526867at2"/>
<keyword evidence="1" id="KW-0732">Signal</keyword>
<dbReference type="RefSeq" id="WP_129920057.1">
    <property type="nucleotide sequence ID" value="NZ_SEWE01000007.1"/>
</dbReference>
<evidence type="ECO:0000313" key="4">
    <source>
        <dbReference type="Proteomes" id="UP000294155"/>
    </source>
</evidence>
<dbReference type="EMBL" id="SEWE01000007">
    <property type="protein sequence ID" value="RYU82161.1"/>
    <property type="molecule type" value="Genomic_DNA"/>
</dbReference>
<keyword evidence="4" id="KW-1185">Reference proteome</keyword>
<name>A0A4Q5LFN9_9BACT</name>
<evidence type="ECO:0000256" key="1">
    <source>
        <dbReference type="SAM" id="SignalP"/>
    </source>
</evidence>
<dbReference type="PANTHER" id="PTHR46361">
    <property type="entry name" value="ELECTRON CARRIER/ PROTEIN DISULFIDE OXIDOREDUCTASE"/>
    <property type="match status" value="1"/>
</dbReference>
<dbReference type="InterPro" id="IPR006869">
    <property type="entry name" value="DUF547"/>
</dbReference>
<feature type="domain" description="DUF547" evidence="2">
    <location>
        <begin position="80"/>
        <end position="194"/>
    </location>
</feature>
<organism evidence="3 4">
    <name type="scientific">Hymenobacter persicinus</name>
    <dbReference type="NCBI Taxonomy" id="2025506"/>
    <lineage>
        <taxon>Bacteria</taxon>
        <taxon>Pseudomonadati</taxon>
        <taxon>Bacteroidota</taxon>
        <taxon>Cytophagia</taxon>
        <taxon>Cytophagales</taxon>
        <taxon>Hymenobacteraceae</taxon>
        <taxon>Hymenobacter</taxon>
    </lineage>
</organism>
<comment type="caution">
    <text evidence="3">The sequence shown here is derived from an EMBL/GenBank/DDBJ whole genome shotgun (WGS) entry which is preliminary data.</text>
</comment>